<dbReference type="Proteomes" id="UP001596957">
    <property type="component" value="Unassembled WGS sequence"/>
</dbReference>
<organism evidence="1 2">
    <name type="scientific">Streptomyces lutosisoli</name>
    <dbReference type="NCBI Taxonomy" id="2665721"/>
    <lineage>
        <taxon>Bacteria</taxon>
        <taxon>Bacillati</taxon>
        <taxon>Actinomycetota</taxon>
        <taxon>Actinomycetes</taxon>
        <taxon>Kitasatosporales</taxon>
        <taxon>Streptomycetaceae</taxon>
        <taxon>Streptomyces</taxon>
    </lineage>
</organism>
<accession>A0ABW2VWR7</accession>
<protein>
    <submittedName>
        <fullName evidence="1">Uncharacterized protein</fullName>
    </submittedName>
</protein>
<dbReference type="RefSeq" id="WP_381250797.1">
    <property type="nucleotide sequence ID" value="NZ_JBHTBI010000005.1"/>
</dbReference>
<keyword evidence="2" id="KW-1185">Reference proteome</keyword>
<evidence type="ECO:0000313" key="1">
    <source>
        <dbReference type="EMBL" id="MFD0288923.1"/>
    </source>
</evidence>
<name>A0ABW2VWR7_9ACTN</name>
<comment type="caution">
    <text evidence="1">The sequence shown here is derived from an EMBL/GenBank/DDBJ whole genome shotgun (WGS) entry which is preliminary data.</text>
</comment>
<reference evidence="2" key="1">
    <citation type="journal article" date="2019" name="Int. J. Syst. Evol. Microbiol.">
        <title>The Global Catalogue of Microorganisms (GCM) 10K type strain sequencing project: providing services to taxonomists for standard genome sequencing and annotation.</title>
        <authorList>
            <consortium name="The Broad Institute Genomics Platform"/>
            <consortium name="The Broad Institute Genome Sequencing Center for Infectious Disease"/>
            <person name="Wu L."/>
            <person name="Ma J."/>
        </authorList>
    </citation>
    <scope>NUCLEOTIDE SEQUENCE [LARGE SCALE GENOMIC DNA]</scope>
    <source>
        <strain evidence="2">CGMCC 4.7198</strain>
    </source>
</reference>
<gene>
    <name evidence="1" type="ORF">ACFQZP_46500</name>
</gene>
<proteinExistence type="predicted"/>
<dbReference type="EMBL" id="JBHTEC010000008">
    <property type="protein sequence ID" value="MFD0288923.1"/>
    <property type="molecule type" value="Genomic_DNA"/>
</dbReference>
<sequence length="50" mass="5203">MYILGATHDSQAGPLIEPFLNHPDSDVPEETGVAAAEITGCTPGARNHNS</sequence>
<evidence type="ECO:0000313" key="2">
    <source>
        <dbReference type="Proteomes" id="UP001596957"/>
    </source>
</evidence>